<gene>
    <name evidence="1" type="primary">ORUFIb0043P10.37</name>
    <name evidence="2" type="synonym">ORUFIa0076A08.6</name>
</gene>
<reference evidence="1" key="2">
    <citation type="submission" date="2018-08" db="EMBL/GenBank/DDBJ databases">
        <title>Oryza rufipogon genomic DNA, chromosome 11, BAC clone:ORUFIb0043P10.</title>
        <authorList>
            <person name="Wu J."/>
            <person name="Kanamori H."/>
        </authorList>
    </citation>
    <scope>NUCLEOTIDE SEQUENCE</scope>
    <source>
        <strain evidence="1">W1943</strain>
    </source>
</reference>
<dbReference type="EMBL" id="AP018891">
    <property type="protein sequence ID" value="BBF90156.1"/>
    <property type="molecule type" value="Genomic_DNA"/>
</dbReference>
<name>A0A679BBJ5_ORYRU</name>
<dbReference type="EMBL" id="AP018890">
    <property type="protein sequence ID" value="BBF90153.1"/>
    <property type="molecule type" value="Genomic_DNA"/>
</dbReference>
<proteinExistence type="predicted"/>
<sequence>MDAASLPGFFTKTDYGQGIDSFHLAGRQMVLAFSVNKRQKLESTYSGTALRGKAANKLGQSSSSRKQRRKGKRVASALLAVFWAVIARKKRKSFSPRSDYGHAEILEHGRRKAIDSFLEIITQITSASLQMLL</sequence>
<protein>
    <submittedName>
        <fullName evidence="1">Uncharacterized protein</fullName>
    </submittedName>
</protein>
<reference evidence="2" key="1">
    <citation type="submission" date="2018-08" db="EMBL/GenBank/DDBJ databases">
        <title>Oryza rufipogon genomic DNA, chromosome 11, BAC clone:ORUFIa0076A08.</title>
        <authorList>
            <person name="Wu J."/>
            <person name="Kanamori H."/>
        </authorList>
    </citation>
    <scope>NUCLEOTIDE SEQUENCE</scope>
    <source>
        <strain evidence="2">W1943</strain>
    </source>
</reference>
<dbReference type="AlphaFoldDB" id="A0A679BBJ5"/>
<evidence type="ECO:0000313" key="2">
    <source>
        <dbReference type="EMBL" id="BBF90156.1"/>
    </source>
</evidence>
<accession>A0A679BBJ5</accession>
<evidence type="ECO:0000313" key="1">
    <source>
        <dbReference type="EMBL" id="BBF90153.1"/>
    </source>
</evidence>
<organism evidence="1">
    <name type="scientific">Oryza rufipogon</name>
    <name type="common">Brownbeard rice</name>
    <name type="synonym">Asian wild rice</name>
    <dbReference type="NCBI Taxonomy" id="4529"/>
    <lineage>
        <taxon>Eukaryota</taxon>
        <taxon>Viridiplantae</taxon>
        <taxon>Streptophyta</taxon>
        <taxon>Embryophyta</taxon>
        <taxon>Tracheophyta</taxon>
        <taxon>Spermatophyta</taxon>
        <taxon>Magnoliopsida</taxon>
        <taxon>Liliopsida</taxon>
        <taxon>Poales</taxon>
        <taxon>Poaceae</taxon>
        <taxon>BOP clade</taxon>
        <taxon>Oryzoideae</taxon>
        <taxon>Oryzeae</taxon>
        <taxon>Oryzinae</taxon>
        <taxon>Oryza</taxon>
    </lineage>
</organism>